<keyword evidence="1" id="KW-1133">Transmembrane helix</keyword>
<sequence>MNQVFFQRIQSQFLIIIFIQKLSSPKNIKYQQINLMGSKISLLNYIINQLKMQDIKEIFLQNFLIAMFQHGCPAIKLIILSKNQTNFQLLLLFFRLQICRLFVYPLLRILFKKITIAQQNIFSRIKQQNQNQHFMIVSSLKNQHRVQFHKILSIISLMNQIKFHSIQIGLKFLLKNKQIANLNYELKLRLLIQHSKQIIKIQNRIKQIIKLCKLKLNQISSQIFGRPENEIKIIQILGSIRQDSIVKYYLKSSEQNSFKLIFYNTKSNLQLLNNIFDPNDFNKFLAQNYNLPYDLQVQYSTFKSNINFRGLLDIYGFELQQLNKIIMKMLYLLKFPIYCILNKLIQLITLINNYNFIMNNKNLISICK</sequence>
<reference evidence="2" key="1">
    <citation type="submission" date="2021-01" db="EMBL/GenBank/DDBJ databases">
        <authorList>
            <consortium name="Genoscope - CEA"/>
            <person name="William W."/>
        </authorList>
    </citation>
    <scope>NUCLEOTIDE SEQUENCE</scope>
</reference>
<keyword evidence="3" id="KW-1185">Reference proteome</keyword>
<evidence type="ECO:0000256" key="1">
    <source>
        <dbReference type="SAM" id="Phobius"/>
    </source>
</evidence>
<name>A0A8S1P2K2_9CILI</name>
<keyword evidence="1" id="KW-0812">Transmembrane</keyword>
<evidence type="ECO:0000313" key="2">
    <source>
        <dbReference type="EMBL" id="CAD8096344.1"/>
    </source>
</evidence>
<gene>
    <name evidence="2" type="ORF">PSON_ATCC_30995.1.T0660115</name>
</gene>
<comment type="caution">
    <text evidence="2">The sequence shown here is derived from an EMBL/GenBank/DDBJ whole genome shotgun (WGS) entry which is preliminary data.</text>
</comment>
<dbReference type="Proteomes" id="UP000692954">
    <property type="component" value="Unassembled WGS sequence"/>
</dbReference>
<evidence type="ECO:0000313" key="3">
    <source>
        <dbReference type="Proteomes" id="UP000692954"/>
    </source>
</evidence>
<dbReference type="AlphaFoldDB" id="A0A8S1P2K2"/>
<organism evidence="2 3">
    <name type="scientific">Paramecium sonneborni</name>
    <dbReference type="NCBI Taxonomy" id="65129"/>
    <lineage>
        <taxon>Eukaryota</taxon>
        <taxon>Sar</taxon>
        <taxon>Alveolata</taxon>
        <taxon>Ciliophora</taxon>
        <taxon>Intramacronucleata</taxon>
        <taxon>Oligohymenophorea</taxon>
        <taxon>Peniculida</taxon>
        <taxon>Parameciidae</taxon>
        <taxon>Paramecium</taxon>
    </lineage>
</organism>
<feature type="transmembrane region" description="Helical" evidence="1">
    <location>
        <begin position="331"/>
        <end position="351"/>
    </location>
</feature>
<proteinExistence type="predicted"/>
<dbReference type="OrthoDB" id="287391at2759"/>
<dbReference type="EMBL" id="CAJJDN010000066">
    <property type="protein sequence ID" value="CAD8096344.1"/>
    <property type="molecule type" value="Genomic_DNA"/>
</dbReference>
<protein>
    <recommendedName>
        <fullName evidence="4">Transmembrane protein</fullName>
    </recommendedName>
</protein>
<accession>A0A8S1P2K2</accession>
<evidence type="ECO:0008006" key="4">
    <source>
        <dbReference type="Google" id="ProtNLM"/>
    </source>
</evidence>
<keyword evidence="1" id="KW-0472">Membrane</keyword>